<keyword evidence="1" id="KW-0175">Coiled coil</keyword>
<evidence type="ECO:0000256" key="1">
    <source>
        <dbReference type="SAM" id="Coils"/>
    </source>
</evidence>
<evidence type="ECO:0000313" key="2">
    <source>
        <dbReference type="EMBL" id="OPB44349.1"/>
    </source>
</evidence>
<dbReference type="EMBL" id="LVVK01000007">
    <property type="protein sequence ID" value="OPB44349.1"/>
    <property type="molecule type" value="Genomic_DNA"/>
</dbReference>
<gene>
    <name evidence="2" type="ORF">A0O28_0026670</name>
</gene>
<proteinExistence type="predicted"/>
<accession>A0A1T3CTE2</accession>
<comment type="caution">
    <text evidence="2">The sequence shown here is derived from an EMBL/GenBank/DDBJ whole genome shotgun (WGS) entry which is preliminary data.</text>
</comment>
<reference evidence="2 3" key="1">
    <citation type="submission" date="2016-04" db="EMBL/GenBank/DDBJ databases">
        <title>Multiple horizontal gene transfer events from other fungi enriched the ability of the initially mycotrophic fungus Trichoderma (Ascomycota) to feed on dead plant biomass.</title>
        <authorList>
            <person name="Atanasova L."/>
            <person name="Chenthamara K."/>
            <person name="Zhang J."/>
            <person name="Grujic M."/>
            <person name="Henrissat B."/>
            <person name="Kuo A."/>
            <person name="Aertz A."/>
            <person name="Salamov A."/>
            <person name="Lipzen A."/>
            <person name="Labutti K."/>
            <person name="Barry K."/>
            <person name="Miao Y."/>
            <person name="Rahimi M.J."/>
            <person name="Shen Q."/>
            <person name="Grigoriev I.V."/>
            <person name="Kubicek C.P."/>
            <person name="Druzhinina I.S."/>
        </authorList>
    </citation>
    <scope>NUCLEOTIDE SEQUENCE [LARGE SCALE GENOMIC DNA]</scope>
    <source>
        <strain evidence="2 3">NJAU 4742</strain>
    </source>
</reference>
<organism evidence="2 3">
    <name type="scientific">Trichoderma guizhouense</name>
    <dbReference type="NCBI Taxonomy" id="1491466"/>
    <lineage>
        <taxon>Eukaryota</taxon>
        <taxon>Fungi</taxon>
        <taxon>Dikarya</taxon>
        <taxon>Ascomycota</taxon>
        <taxon>Pezizomycotina</taxon>
        <taxon>Sordariomycetes</taxon>
        <taxon>Hypocreomycetidae</taxon>
        <taxon>Hypocreales</taxon>
        <taxon>Hypocreaceae</taxon>
        <taxon>Trichoderma</taxon>
    </lineage>
</organism>
<feature type="coiled-coil region" evidence="1">
    <location>
        <begin position="182"/>
        <end position="227"/>
    </location>
</feature>
<name>A0A1T3CTE2_9HYPO</name>
<sequence length="258" mass="30052">MATGNSQNDATVSPVRLLPHDNPCPNPQLPPLMIELDNPYVPQPGGRDQTSYATVIHAYQTQATNMTQLDQNEYLSLIKASYFRMDCDTERGPSHHPLYSKLQNEPTWAKFVFLSALYPEIKRIKRQPTPFQQQMISAFKCLRIECYAESYWFYSEPQRDDHHNEVLSSPSSGPHPDLLDAISTMQNAIVKLDEKLTATREEMRQQREQHEQHEKNMQNAIMRLDEKLDVIGEEMGQQREESKQKFKREIERILQLYS</sequence>
<dbReference type="Proteomes" id="UP000191004">
    <property type="component" value="Unassembled WGS sequence"/>
</dbReference>
<protein>
    <submittedName>
        <fullName evidence="2">Uncharacterized protein</fullName>
    </submittedName>
</protein>
<evidence type="ECO:0000313" key="3">
    <source>
        <dbReference type="Proteomes" id="UP000191004"/>
    </source>
</evidence>
<keyword evidence="3" id="KW-1185">Reference proteome</keyword>
<dbReference type="AlphaFoldDB" id="A0A1T3CTE2"/>